<feature type="transmembrane region" description="Helical" evidence="14">
    <location>
        <begin position="127"/>
        <end position="152"/>
    </location>
</feature>
<evidence type="ECO:0000256" key="1">
    <source>
        <dbReference type="ARBA" id="ARBA00004651"/>
    </source>
</evidence>
<evidence type="ECO:0000256" key="9">
    <source>
        <dbReference type="ARBA" id="ARBA00023065"/>
    </source>
</evidence>
<proteinExistence type="inferred from homology"/>
<dbReference type="PROSITE" id="PS50283">
    <property type="entry name" value="NA_SOLUT_SYMP_3"/>
    <property type="match status" value="1"/>
</dbReference>
<dbReference type="Proteomes" id="UP000502298">
    <property type="component" value="Chromosome"/>
</dbReference>
<feature type="transmembrane region" description="Helical" evidence="14">
    <location>
        <begin position="164"/>
        <end position="183"/>
    </location>
</feature>
<feature type="transmembrane region" description="Helical" evidence="14">
    <location>
        <begin position="195"/>
        <end position="215"/>
    </location>
</feature>
<dbReference type="PANTHER" id="PTHR48086:SF3">
    <property type="entry name" value="SODIUM_PROLINE SYMPORTER"/>
    <property type="match status" value="1"/>
</dbReference>
<keyword evidence="11 14" id="KW-0739">Sodium transport</keyword>
<dbReference type="GO" id="GO:0031402">
    <property type="term" value="F:sodium ion binding"/>
    <property type="evidence" value="ECO:0007669"/>
    <property type="project" value="UniProtKB-UniRule"/>
</dbReference>
<keyword evidence="3 14" id="KW-0813">Transport</keyword>
<dbReference type="NCBIfam" id="TIGR00813">
    <property type="entry name" value="sss"/>
    <property type="match status" value="1"/>
</dbReference>
<feature type="transmembrane region" description="Helical" evidence="14">
    <location>
        <begin position="459"/>
        <end position="478"/>
    </location>
</feature>
<dbReference type="PROSITE" id="PS00457">
    <property type="entry name" value="NA_SOLUT_SYMP_2"/>
    <property type="match status" value="1"/>
</dbReference>
<evidence type="ECO:0000256" key="11">
    <source>
        <dbReference type="ARBA" id="ARBA00023201"/>
    </source>
</evidence>
<dbReference type="GO" id="GO:0015824">
    <property type="term" value="P:proline transport"/>
    <property type="evidence" value="ECO:0007669"/>
    <property type="project" value="UniProtKB-UniRule"/>
</dbReference>
<comment type="subcellular location">
    <subcellularLocation>
        <location evidence="1 14">Cell membrane</location>
        <topology evidence="1 14">Multi-pass membrane protein</topology>
    </subcellularLocation>
</comment>
<keyword evidence="8 14" id="KW-0915">Sodium</keyword>
<evidence type="ECO:0000256" key="2">
    <source>
        <dbReference type="ARBA" id="ARBA00006434"/>
    </source>
</evidence>
<dbReference type="GO" id="GO:0005298">
    <property type="term" value="F:proline:sodium symporter activity"/>
    <property type="evidence" value="ECO:0007669"/>
    <property type="project" value="UniProtKB-UniRule"/>
</dbReference>
<dbReference type="GO" id="GO:0015193">
    <property type="term" value="F:L-proline transmembrane transporter activity"/>
    <property type="evidence" value="ECO:0007669"/>
    <property type="project" value="TreeGrafter"/>
</dbReference>
<evidence type="ECO:0000256" key="5">
    <source>
        <dbReference type="ARBA" id="ARBA00022692"/>
    </source>
</evidence>
<dbReference type="InterPro" id="IPR011851">
    <property type="entry name" value="Na/Pro_symporter"/>
</dbReference>
<feature type="transmembrane region" description="Helical" evidence="14">
    <location>
        <begin position="6"/>
        <end position="25"/>
    </location>
</feature>
<feature type="transmembrane region" description="Helical" evidence="14">
    <location>
        <begin position="431"/>
        <end position="453"/>
    </location>
</feature>
<feature type="transmembrane region" description="Helical" evidence="14">
    <location>
        <begin position="375"/>
        <end position="393"/>
    </location>
</feature>
<evidence type="ECO:0000313" key="15">
    <source>
        <dbReference type="EMBL" id="QJC21909.1"/>
    </source>
</evidence>
<evidence type="ECO:0000256" key="12">
    <source>
        <dbReference type="ARBA" id="ARBA00033708"/>
    </source>
</evidence>
<evidence type="ECO:0000256" key="6">
    <source>
        <dbReference type="ARBA" id="ARBA00022847"/>
    </source>
</evidence>
<gene>
    <name evidence="15" type="primary">putP</name>
    <name evidence="15" type="ORF">HC352_04925</name>
</gene>
<dbReference type="AlphaFoldDB" id="A0A6H2ELC0"/>
<evidence type="ECO:0000313" key="16">
    <source>
        <dbReference type="Proteomes" id="UP000502298"/>
    </source>
</evidence>
<keyword evidence="9 14" id="KW-0406">Ion transport</keyword>
<sequence>MTDKTYQTIAMVIYLLAMIGIGLWAYRKNDSVDDYILGGRQLHPAVAALSAGASDMSGWLLMGLPGALYAHGLIESWIAIGLTAGAWLNWKFVAPRLRSYTEVSHNSITVPSFLDSRLRDSSHALRIVSGVVILFFFTFYVSSGLVAGGIFFEAAFGTSYLTGMLLIAVVTILYTLLGGFLAVSWTDLVQGIMMLLALVFVPIVGLVTVGGPSAAISSAQNINPNLHSFVGGDTLSLAGIIGIFSALAWGLGYFGQPHIIVRFMALRQPSEAKPARRIGIGWMVISILGAMGTALVGIAWADQSGAGLLDNPEQVFIYMGQILFHPFIAGFMLAAILAAIMSTISSQLLVSSSALVEDIYAVFLSKNVSKRSGVMLSRGAVIVISMIAALLAVSPSDTILQLVAFAWAGFGGAFGPIILLSLFWRKLTTQGALVGMVTGALTVVIWSNLSGGIFDLYEIVPGFIANVTIAVVASLLTYRPNSIITAEFDAALMLVRNWEDRDRAIDKVREVHSKDHYTARSTREQ</sequence>
<dbReference type="Pfam" id="PF00474">
    <property type="entry name" value="SSF"/>
    <property type="match status" value="1"/>
</dbReference>
<keyword evidence="5 14" id="KW-0812">Transmembrane</keyword>
<dbReference type="InterPro" id="IPR001734">
    <property type="entry name" value="Na/solute_symporter"/>
</dbReference>
<reference evidence="15 16" key="1">
    <citation type="submission" date="2020-03" db="EMBL/GenBank/DDBJ databases">
        <title>Complete genome of Arcanobacterium buesumensis sp. nov. strain 2701.</title>
        <authorList>
            <person name="Borowiak M."/>
            <person name="Alssahen M."/>
            <person name="Laemmler C."/>
            <person name="Malorny B."/>
            <person name="Hassan A."/>
            <person name="Prenger-Berninghoff E."/>
            <person name="Ploetz M."/>
            <person name="Abdulmawjood A."/>
        </authorList>
    </citation>
    <scope>NUCLEOTIDE SEQUENCE [LARGE SCALE GENOMIC DNA]</scope>
    <source>
        <strain evidence="15 16">2701</strain>
    </source>
</reference>
<keyword evidence="4 14" id="KW-1003">Cell membrane</keyword>
<dbReference type="Gene3D" id="1.20.1730.10">
    <property type="entry name" value="Sodium/glucose cotransporter"/>
    <property type="match status" value="1"/>
</dbReference>
<feature type="transmembrane region" description="Helical" evidence="14">
    <location>
        <begin position="68"/>
        <end position="90"/>
    </location>
</feature>
<dbReference type="NCBIfam" id="TIGR02121">
    <property type="entry name" value="Na_Pro_sym"/>
    <property type="match status" value="1"/>
</dbReference>
<dbReference type="KEGG" id="arca:HC352_04925"/>
<comment type="similarity">
    <text evidence="2 13">Belongs to the sodium:solute symporter (SSF) (TC 2.A.21) family.</text>
</comment>
<evidence type="ECO:0000256" key="8">
    <source>
        <dbReference type="ARBA" id="ARBA00023053"/>
    </source>
</evidence>
<feature type="transmembrane region" description="Helical" evidence="14">
    <location>
        <begin position="399"/>
        <end position="424"/>
    </location>
</feature>
<evidence type="ECO:0000256" key="3">
    <source>
        <dbReference type="ARBA" id="ARBA00022448"/>
    </source>
</evidence>
<keyword evidence="6 14" id="KW-0769">Symport</keyword>
<evidence type="ECO:0000256" key="7">
    <source>
        <dbReference type="ARBA" id="ARBA00022989"/>
    </source>
</evidence>
<keyword evidence="10 14" id="KW-0472">Membrane</keyword>
<evidence type="ECO:0000256" key="10">
    <source>
        <dbReference type="ARBA" id="ARBA00023136"/>
    </source>
</evidence>
<feature type="transmembrane region" description="Helical" evidence="14">
    <location>
        <begin position="315"/>
        <end position="340"/>
    </location>
</feature>
<evidence type="ECO:0000256" key="4">
    <source>
        <dbReference type="ARBA" id="ARBA00022475"/>
    </source>
</evidence>
<evidence type="ECO:0000256" key="13">
    <source>
        <dbReference type="RuleBase" id="RU362091"/>
    </source>
</evidence>
<feature type="transmembrane region" description="Helical" evidence="14">
    <location>
        <begin position="235"/>
        <end position="254"/>
    </location>
</feature>
<dbReference type="PROSITE" id="PS00456">
    <property type="entry name" value="NA_SOLUT_SYMP_1"/>
    <property type="match status" value="1"/>
</dbReference>
<keyword evidence="7 14" id="KW-1133">Transmembrane helix</keyword>
<dbReference type="InterPro" id="IPR038377">
    <property type="entry name" value="Na/Glc_symporter_sf"/>
</dbReference>
<dbReference type="EMBL" id="CP050804">
    <property type="protein sequence ID" value="QJC21909.1"/>
    <property type="molecule type" value="Genomic_DNA"/>
</dbReference>
<dbReference type="CDD" id="cd11475">
    <property type="entry name" value="SLC5sbd_PutP"/>
    <property type="match status" value="1"/>
</dbReference>
<keyword evidence="14" id="KW-0029">Amino-acid transport</keyword>
<keyword evidence="16" id="KW-1185">Reference proteome</keyword>
<dbReference type="GO" id="GO:0005886">
    <property type="term" value="C:plasma membrane"/>
    <property type="evidence" value="ECO:0007669"/>
    <property type="project" value="UniProtKB-SubCell"/>
</dbReference>
<dbReference type="PANTHER" id="PTHR48086">
    <property type="entry name" value="SODIUM/PROLINE SYMPORTER-RELATED"/>
    <property type="match status" value="1"/>
</dbReference>
<comment type="function">
    <text evidence="14">Catalyzes the sodium-dependent uptake of extracellular L-proline.</text>
</comment>
<evidence type="ECO:0000256" key="14">
    <source>
        <dbReference type="RuleBase" id="RU366012"/>
    </source>
</evidence>
<name>A0A6H2ELC0_9ACTO</name>
<dbReference type="InterPro" id="IPR018212">
    <property type="entry name" value="Na/solute_symporter_CS"/>
</dbReference>
<protein>
    <recommendedName>
        <fullName evidence="14">Sodium/proline symporter</fullName>
    </recommendedName>
    <alternativeName>
        <fullName evidence="14">Proline permease</fullName>
    </alternativeName>
</protein>
<feature type="transmembrane region" description="Helical" evidence="14">
    <location>
        <begin position="275"/>
        <end position="300"/>
    </location>
</feature>
<dbReference type="InterPro" id="IPR050277">
    <property type="entry name" value="Sodium:Solute_Symporter"/>
</dbReference>
<dbReference type="RefSeq" id="WP_168917848.1">
    <property type="nucleotide sequence ID" value="NZ_CP050804.1"/>
</dbReference>
<accession>A0A6H2ELC0</accession>
<organism evidence="15 16">
    <name type="scientific">Arcanobacterium buesumense</name>
    <dbReference type="NCBI Taxonomy" id="2722751"/>
    <lineage>
        <taxon>Bacteria</taxon>
        <taxon>Bacillati</taxon>
        <taxon>Actinomycetota</taxon>
        <taxon>Actinomycetes</taxon>
        <taxon>Actinomycetales</taxon>
        <taxon>Actinomycetaceae</taxon>
        <taxon>Arcanobacterium</taxon>
    </lineage>
</organism>
<comment type="catalytic activity">
    <reaction evidence="12">
        <text>L-proline(in) + Na(+)(in) = L-proline(out) + Na(+)(out)</text>
        <dbReference type="Rhea" id="RHEA:28967"/>
        <dbReference type="ChEBI" id="CHEBI:29101"/>
        <dbReference type="ChEBI" id="CHEBI:60039"/>
    </reaction>
</comment>